<gene>
    <name evidence="7" type="ORF">D623_10000626</name>
</gene>
<name>S7P4K4_MYOBR</name>
<dbReference type="InterPro" id="IPR036179">
    <property type="entry name" value="Ig-like_dom_sf"/>
</dbReference>
<organism evidence="7 8">
    <name type="scientific">Myotis brandtii</name>
    <name type="common">Brandt's bat</name>
    <dbReference type="NCBI Taxonomy" id="109478"/>
    <lineage>
        <taxon>Eukaryota</taxon>
        <taxon>Metazoa</taxon>
        <taxon>Chordata</taxon>
        <taxon>Craniata</taxon>
        <taxon>Vertebrata</taxon>
        <taxon>Euteleostomi</taxon>
        <taxon>Mammalia</taxon>
        <taxon>Eutheria</taxon>
        <taxon>Laurasiatheria</taxon>
        <taxon>Chiroptera</taxon>
        <taxon>Yangochiroptera</taxon>
        <taxon>Vespertilionidae</taxon>
        <taxon>Myotis</taxon>
    </lineage>
</organism>
<evidence type="ECO:0000256" key="2">
    <source>
        <dbReference type="ARBA" id="ARBA00023180"/>
    </source>
</evidence>
<dbReference type="InterPro" id="IPR013106">
    <property type="entry name" value="Ig_V-set"/>
</dbReference>
<keyword evidence="1 5" id="KW-0732">Signal</keyword>
<evidence type="ECO:0000256" key="3">
    <source>
        <dbReference type="ARBA" id="ARBA00023319"/>
    </source>
</evidence>
<dbReference type="EMBL" id="KE161728">
    <property type="protein sequence ID" value="EPQ05128.1"/>
    <property type="molecule type" value="Genomic_DNA"/>
</dbReference>
<dbReference type="InterPro" id="IPR050831">
    <property type="entry name" value="CEA_cell_adhesion"/>
</dbReference>
<proteinExistence type="inferred from homology"/>
<dbReference type="Pfam" id="PF07686">
    <property type="entry name" value="V-set"/>
    <property type="match status" value="1"/>
</dbReference>
<evidence type="ECO:0000259" key="6">
    <source>
        <dbReference type="SMART" id="SM00409"/>
    </source>
</evidence>
<dbReference type="Gene3D" id="2.60.40.10">
    <property type="entry name" value="Immunoglobulins"/>
    <property type="match status" value="1"/>
</dbReference>
<reference evidence="7 8" key="1">
    <citation type="journal article" date="2013" name="Nat. Commun.">
        <title>Genome analysis reveals insights into physiology and longevity of the Brandt's bat Myotis brandtii.</title>
        <authorList>
            <person name="Seim I."/>
            <person name="Fang X."/>
            <person name="Xiong Z."/>
            <person name="Lobanov A.V."/>
            <person name="Huang Z."/>
            <person name="Ma S."/>
            <person name="Feng Y."/>
            <person name="Turanov A.A."/>
            <person name="Zhu Y."/>
            <person name="Lenz T.L."/>
            <person name="Gerashchenko M.V."/>
            <person name="Fan D."/>
            <person name="Hee Yim S."/>
            <person name="Yao X."/>
            <person name="Jordan D."/>
            <person name="Xiong Y."/>
            <person name="Ma Y."/>
            <person name="Lyapunov A.N."/>
            <person name="Chen G."/>
            <person name="Kulakova O.I."/>
            <person name="Sun Y."/>
            <person name="Lee S.G."/>
            <person name="Bronson R.T."/>
            <person name="Moskalev A.A."/>
            <person name="Sunyaev S.R."/>
            <person name="Zhang G."/>
            <person name="Krogh A."/>
            <person name="Wang J."/>
            <person name="Gladyshev V.N."/>
        </authorList>
    </citation>
    <scope>NUCLEOTIDE SEQUENCE [LARGE SCALE GENOMIC DNA]</scope>
</reference>
<keyword evidence="2" id="KW-0325">Glycoprotein</keyword>
<evidence type="ECO:0000313" key="7">
    <source>
        <dbReference type="EMBL" id="EPQ05128.1"/>
    </source>
</evidence>
<dbReference type="InterPro" id="IPR003599">
    <property type="entry name" value="Ig_sub"/>
</dbReference>
<feature type="domain" description="Immunoglobulin" evidence="6">
    <location>
        <begin position="38"/>
        <end position="139"/>
    </location>
</feature>
<protein>
    <submittedName>
        <fullName evidence="7">Carcinoembryonic antigen-related cell adhesion molecule 6</fullName>
    </submittedName>
</protein>
<keyword evidence="3" id="KW-0393">Immunoglobulin domain</keyword>
<dbReference type="Proteomes" id="UP000052978">
    <property type="component" value="Unassembled WGS sequence"/>
</dbReference>
<keyword evidence="8" id="KW-1185">Reference proteome</keyword>
<accession>S7P4K4</accession>
<dbReference type="InterPro" id="IPR013783">
    <property type="entry name" value="Ig-like_fold"/>
</dbReference>
<evidence type="ECO:0000256" key="1">
    <source>
        <dbReference type="ARBA" id="ARBA00022729"/>
    </source>
</evidence>
<dbReference type="SUPFAM" id="SSF48726">
    <property type="entry name" value="Immunoglobulin"/>
    <property type="match status" value="1"/>
</dbReference>
<dbReference type="PANTHER" id="PTHR44427">
    <property type="entry name" value="CARCINOEMBRYONIC ANTIGEN-RELATED CELL ADHESION MOLECULE 19"/>
    <property type="match status" value="1"/>
</dbReference>
<dbReference type="PANTHER" id="PTHR44427:SF1">
    <property type="entry name" value="CARCINOEMBRYONIC ANTIGEN-RELATED CELL ADHESION MOLECULE 1"/>
    <property type="match status" value="1"/>
</dbReference>
<evidence type="ECO:0000256" key="5">
    <source>
        <dbReference type="SAM" id="SignalP"/>
    </source>
</evidence>
<feature type="chain" id="PRO_5004555049" evidence="5">
    <location>
        <begin position="35"/>
        <end position="190"/>
    </location>
</feature>
<dbReference type="SMART" id="SM00409">
    <property type="entry name" value="IG"/>
    <property type="match status" value="1"/>
</dbReference>
<feature type="signal peptide" evidence="5">
    <location>
        <begin position="1"/>
        <end position="34"/>
    </location>
</feature>
<dbReference type="AlphaFoldDB" id="S7P4K4"/>
<evidence type="ECO:0000256" key="4">
    <source>
        <dbReference type="ARBA" id="ARBA00038222"/>
    </source>
</evidence>
<sequence length="190" mass="21325">MEFPAASALRGRVPWSGLLLAVFLLTFWIPPTAARFAIVSTSAVEGQDVILRLRNTPPNVTRFIWYKGIEMKYHNFIGSRAWNHSEYLTGPEYSGREEINLEGSLIIRNVTVREQGVYIVVAVLSKSPSVRGFGWLRVYRPLNMPTLLASNTTVTENEDAVVMTCHTDKLHQLVIQCYESAAEGEDEAIP</sequence>
<comment type="similarity">
    <text evidence="4">Belongs to the immunoglobulin superfamily. CEA family.</text>
</comment>
<evidence type="ECO:0000313" key="8">
    <source>
        <dbReference type="Proteomes" id="UP000052978"/>
    </source>
</evidence>